<evidence type="ECO:0000256" key="3">
    <source>
        <dbReference type="ARBA" id="ARBA00022807"/>
    </source>
</evidence>
<dbReference type="SUPFAM" id="SSF54001">
    <property type="entry name" value="Cysteine proteinases"/>
    <property type="match status" value="1"/>
</dbReference>
<gene>
    <name evidence="6" type="ORF">Ldro_2912</name>
</gene>
<reference evidence="6 7" key="1">
    <citation type="submission" date="2015-11" db="EMBL/GenBank/DDBJ databases">
        <title>Genomic analysis of 38 Legionella species identifies large and diverse effector repertoires.</title>
        <authorList>
            <person name="Burstein D."/>
            <person name="Amaro F."/>
            <person name="Zusman T."/>
            <person name="Lifshitz Z."/>
            <person name="Cohen O."/>
            <person name="Gilbert J.A."/>
            <person name="Pupko T."/>
            <person name="Shuman H.A."/>
            <person name="Segal G."/>
        </authorList>
    </citation>
    <scope>NUCLEOTIDE SEQUENCE [LARGE SCALE GENOMIC DNA]</scope>
    <source>
        <strain evidence="6 7">ATCC 700990</strain>
    </source>
</reference>
<sequence length="372" mass="42751">MNEKKEKTYGDIFKINYQSDPFASRAIFAKKAKYPCIPVDEILEKSGIVTPKFTTQRALIRELDSEETNGWCHGLSLEWLRMPLQFFEATSLVIKGNHYSPPAEVRKKVDKLYDDIMTGQYPSDYLSGVGQQDIDVILGVSTKKCFDEHGNGYTLNEWKKILQELVDDGYDRLSITAFTKKSHTVAIIIDTDKTYTFDPNDVSEDNYEHSKFTPLQMIYWIQKAFYSKFGLKVDRYMLMNLAITAFKSPDFLQSQRVLQDLPALTTEDTASETTPQQDASPPQTLKRKRSVFENTDLFFGFDPTVKLDNTKSHEELSETDALKQDASLPKTLKRNRSVFENPDLFFNFDPTVKLDNTLSIEEWSKTDAHSIK</sequence>
<dbReference type="Proteomes" id="UP000054736">
    <property type="component" value="Unassembled WGS sequence"/>
</dbReference>
<evidence type="ECO:0000313" key="7">
    <source>
        <dbReference type="Proteomes" id="UP000054736"/>
    </source>
</evidence>
<organism evidence="6 7">
    <name type="scientific">Legionella drozanskii LLAP-1</name>
    <dbReference type="NCBI Taxonomy" id="1212489"/>
    <lineage>
        <taxon>Bacteria</taxon>
        <taxon>Pseudomonadati</taxon>
        <taxon>Pseudomonadota</taxon>
        <taxon>Gammaproteobacteria</taxon>
        <taxon>Legionellales</taxon>
        <taxon>Legionellaceae</taxon>
        <taxon>Legionella</taxon>
    </lineage>
</organism>
<feature type="compositionally biased region" description="Polar residues" evidence="4">
    <location>
        <begin position="266"/>
        <end position="283"/>
    </location>
</feature>
<evidence type="ECO:0000313" key="6">
    <source>
        <dbReference type="EMBL" id="KTC84748.1"/>
    </source>
</evidence>
<dbReference type="InterPro" id="IPR006473">
    <property type="entry name" value="Peptidase_C58_Yopt"/>
</dbReference>
<evidence type="ECO:0000256" key="2">
    <source>
        <dbReference type="ARBA" id="ARBA00022801"/>
    </source>
</evidence>
<dbReference type="STRING" id="1212489.Ldro_2912"/>
<feature type="domain" description="Peptidase C58 YopT-type" evidence="5">
    <location>
        <begin position="64"/>
        <end position="200"/>
    </location>
</feature>
<dbReference type="RefSeq" id="WP_058497169.1">
    <property type="nucleotide sequence ID" value="NZ_CAAAIU010000004.1"/>
</dbReference>
<keyword evidence="1" id="KW-0645">Protease</keyword>
<keyword evidence="3" id="KW-0788">Thiol protease</keyword>
<dbReference type="AlphaFoldDB" id="A0A0W0SN89"/>
<evidence type="ECO:0000256" key="4">
    <source>
        <dbReference type="SAM" id="MobiDB-lite"/>
    </source>
</evidence>
<keyword evidence="7" id="KW-1185">Reference proteome</keyword>
<dbReference type="InterPro" id="IPR038765">
    <property type="entry name" value="Papain-like_cys_pep_sf"/>
</dbReference>
<evidence type="ECO:0000259" key="5">
    <source>
        <dbReference type="Pfam" id="PF03543"/>
    </source>
</evidence>
<protein>
    <recommendedName>
        <fullName evidence="5">Peptidase C58 YopT-type domain-containing protein</fullName>
    </recommendedName>
</protein>
<dbReference type="GO" id="GO:0004197">
    <property type="term" value="F:cysteine-type endopeptidase activity"/>
    <property type="evidence" value="ECO:0007669"/>
    <property type="project" value="InterPro"/>
</dbReference>
<name>A0A0W0SN89_9GAMM</name>
<dbReference type="Pfam" id="PF03543">
    <property type="entry name" value="Peptidase_C58"/>
    <property type="match status" value="1"/>
</dbReference>
<dbReference type="PATRIC" id="fig|1212489.4.peg.3068"/>
<comment type="caution">
    <text evidence="6">The sequence shown here is derived from an EMBL/GenBank/DDBJ whole genome shotgun (WGS) entry which is preliminary data.</text>
</comment>
<dbReference type="GO" id="GO:0006508">
    <property type="term" value="P:proteolysis"/>
    <property type="evidence" value="ECO:0007669"/>
    <property type="project" value="UniProtKB-KW"/>
</dbReference>
<evidence type="ECO:0000256" key="1">
    <source>
        <dbReference type="ARBA" id="ARBA00022670"/>
    </source>
</evidence>
<keyword evidence="2" id="KW-0378">Hydrolase</keyword>
<dbReference type="OrthoDB" id="5656910at2"/>
<dbReference type="EMBL" id="LNXY01000031">
    <property type="protein sequence ID" value="KTC84748.1"/>
    <property type="molecule type" value="Genomic_DNA"/>
</dbReference>
<accession>A0A0W0SN89</accession>
<proteinExistence type="predicted"/>
<feature type="region of interest" description="Disordered" evidence="4">
    <location>
        <begin position="266"/>
        <end position="285"/>
    </location>
</feature>
<dbReference type="Gene3D" id="3.90.70.20">
    <property type="match status" value="1"/>
</dbReference>